<evidence type="ECO:0000256" key="1">
    <source>
        <dbReference type="ARBA" id="ARBA00008384"/>
    </source>
</evidence>
<name>A0A2J6QXZ6_HYAVF</name>
<protein>
    <recommendedName>
        <fullName evidence="5">Ataxin-10 homolog</fullName>
    </recommendedName>
</protein>
<feature type="compositionally biased region" description="Acidic residues" evidence="6">
    <location>
        <begin position="476"/>
        <end position="490"/>
    </location>
</feature>
<keyword evidence="2" id="KW-0132">Cell division</keyword>
<dbReference type="EMBL" id="KZ613964">
    <property type="protein sequence ID" value="PMD31132.1"/>
    <property type="molecule type" value="Genomic_DNA"/>
</dbReference>
<evidence type="ECO:0000256" key="5">
    <source>
        <dbReference type="ARBA" id="ARBA00044801"/>
    </source>
</evidence>
<evidence type="ECO:0000313" key="9">
    <source>
        <dbReference type="Proteomes" id="UP000235786"/>
    </source>
</evidence>
<dbReference type="PANTHER" id="PTHR13255:SF0">
    <property type="entry name" value="ATAXIN-10"/>
    <property type="match status" value="1"/>
</dbReference>
<feature type="region of interest" description="Disordered" evidence="6">
    <location>
        <begin position="882"/>
        <end position="906"/>
    </location>
</feature>
<comment type="similarity">
    <text evidence="1">Belongs to the ataxin-10 family.</text>
</comment>
<dbReference type="PANTHER" id="PTHR13255">
    <property type="entry name" value="ATAXIN-10"/>
    <property type="match status" value="1"/>
</dbReference>
<proteinExistence type="inferred from homology"/>
<evidence type="ECO:0000256" key="2">
    <source>
        <dbReference type="ARBA" id="ARBA00022618"/>
    </source>
</evidence>
<evidence type="ECO:0000256" key="6">
    <source>
        <dbReference type="SAM" id="MobiDB-lite"/>
    </source>
</evidence>
<dbReference type="AlphaFoldDB" id="A0A2J6QXZ6"/>
<dbReference type="Pfam" id="PF09759">
    <property type="entry name" value="Atx10homo_assoc"/>
    <property type="match status" value="1"/>
</dbReference>
<dbReference type="OrthoDB" id="379794at2759"/>
<gene>
    <name evidence="8" type="ORF">L207DRAFT_502094</name>
</gene>
<keyword evidence="9" id="KW-1185">Reference proteome</keyword>
<feature type="domain" description="Ataxin-10" evidence="7">
    <location>
        <begin position="806"/>
        <end position="876"/>
    </location>
</feature>
<dbReference type="STRING" id="1149755.A0A2J6QXZ6"/>
<reference evidence="8 9" key="1">
    <citation type="submission" date="2016-04" db="EMBL/GenBank/DDBJ databases">
        <title>A degradative enzymes factory behind the ericoid mycorrhizal symbiosis.</title>
        <authorList>
            <consortium name="DOE Joint Genome Institute"/>
            <person name="Martino E."/>
            <person name="Morin E."/>
            <person name="Grelet G."/>
            <person name="Kuo A."/>
            <person name="Kohler A."/>
            <person name="Daghino S."/>
            <person name="Barry K."/>
            <person name="Choi C."/>
            <person name="Cichocki N."/>
            <person name="Clum A."/>
            <person name="Copeland A."/>
            <person name="Hainaut M."/>
            <person name="Haridas S."/>
            <person name="Labutti K."/>
            <person name="Lindquist E."/>
            <person name="Lipzen A."/>
            <person name="Khouja H.-R."/>
            <person name="Murat C."/>
            <person name="Ohm R."/>
            <person name="Olson A."/>
            <person name="Spatafora J."/>
            <person name="Veneault-Fourrey C."/>
            <person name="Henrissat B."/>
            <person name="Grigoriev I."/>
            <person name="Martin F."/>
            <person name="Perotto S."/>
        </authorList>
    </citation>
    <scope>NUCLEOTIDE SEQUENCE [LARGE SCALE GENOMIC DNA]</scope>
    <source>
        <strain evidence="8 9">F</strain>
    </source>
</reference>
<dbReference type="Proteomes" id="UP000235786">
    <property type="component" value="Unassembled WGS sequence"/>
</dbReference>
<sequence>MHCIECGQILPSILTNSTICSKCKTPVATWWDETSKTFRTNRESIMPDPSPKSGLSASGASPFYISEPERLRMKARVNKQSEEERGFNAALVVLEMHFERPNTYMRETMAEAKKMVGKTLDLSLNKAEVREMLAKNVDVWMHLQKIFTAAISLLETRSLQKTTEGDEGRGMGHDVSESAELILKHYEVLREDLHYLNNLLVISRNMLAIKETAQEICKTVGFDREVHRLIVLCVNVTSKGYDGENVDEARRVKLNEITELYKKLLVTCLQHTHNWTMGNDRFKMSFWFEMLFDDELKNDPLHEMPPDDLNVEKVHQEVQNWLARHRKKDPLAAKLLLAYQDQVPTGYTPGPLPEEENLIETDNIAESTSPVWKPDLQDKFEQDRLYARVSHEIDIWWKKVRDANFDGWVVPMETVEGAIERAEACKKNAMHRYMPRSQDQQYEIDDQQFEQREPPADDGSVGPDEPDDRSIQGDNGLDDDEEEEEDDESYAEGPLRGLLTEIPNILDTKQIEALHMTVKACIVDSMGSGLTPAGENLQKTRCKMFLALDCGRNLLRELLVFIAVWEQNDQQFIFQITAQIIESFHHNALLPFAWNCLRILKDIVSPAQTVLLRLINYMFRARKDSPIYADLKDYNRDAKLIHFLYNYFRCRVVPDCLALLHAQAQIRQNARAAADFPVDLWDMERAKDGLSQYLDFISVIAEIPEMRHLLIEWETVYEMVALLKALEAGVARKNIDERPMPGQSGAARRAPSSTPAVDSHPPQDVNSTQYQDTPHRFPWAGIKIQILIILTSLIAPNNSRRQGPGNPIVQKQLLAQEGIMPLLNCCVYDGHNEYLKERATLTIKFLMEGCKEAQDFVKELVPVKQAQAQAQAAARAAQEAAQSSTATASTSTTTATPRQNAKAAPATAPYVANKNAIAAAKAQALAHAKESGIAHGASNVEKRMKEFERNIKSLKIGKELREKEEEASAAAMALASREKRAGPNIQFITARK</sequence>
<dbReference type="InterPro" id="IPR051374">
    <property type="entry name" value="Ataxin-10/CTR86_families"/>
</dbReference>
<comment type="function">
    <text evidence="4">May play a role in the regulation of cytokinesis.</text>
</comment>
<keyword evidence="3" id="KW-0131">Cell cycle</keyword>
<evidence type="ECO:0000259" key="7">
    <source>
        <dbReference type="Pfam" id="PF09759"/>
    </source>
</evidence>
<evidence type="ECO:0000313" key="8">
    <source>
        <dbReference type="EMBL" id="PMD31132.1"/>
    </source>
</evidence>
<evidence type="ECO:0000256" key="4">
    <source>
        <dbReference type="ARBA" id="ARBA00044746"/>
    </source>
</evidence>
<dbReference type="GO" id="GO:0005829">
    <property type="term" value="C:cytosol"/>
    <property type="evidence" value="ECO:0007669"/>
    <property type="project" value="TreeGrafter"/>
</dbReference>
<accession>A0A2J6QXZ6</accession>
<feature type="region of interest" description="Disordered" evidence="6">
    <location>
        <begin position="449"/>
        <end position="494"/>
    </location>
</feature>
<dbReference type="GO" id="GO:0051301">
    <property type="term" value="P:cell division"/>
    <property type="evidence" value="ECO:0007669"/>
    <property type="project" value="UniProtKB-KW"/>
</dbReference>
<evidence type="ECO:0000256" key="3">
    <source>
        <dbReference type="ARBA" id="ARBA00023306"/>
    </source>
</evidence>
<dbReference type="InterPro" id="IPR019156">
    <property type="entry name" value="Ataxin-10_domain"/>
</dbReference>
<organism evidence="8 9">
    <name type="scientific">Hyaloscypha variabilis (strain UAMH 11265 / GT02V1 / F)</name>
    <name type="common">Meliniomyces variabilis</name>
    <dbReference type="NCBI Taxonomy" id="1149755"/>
    <lineage>
        <taxon>Eukaryota</taxon>
        <taxon>Fungi</taxon>
        <taxon>Dikarya</taxon>
        <taxon>Ascomycota</taxon>
        <taxon>Pezizomycotina</taxon>
        <taxon>Leotiomycetes</taxon>
        <taxon>Helotiales</taxon>
        <taxon>Hyaloscyphaceae</taxon>
        <taxon>Hyaloscypha</taxon>
        <taxon>Hyaloscypha variabilis</taxon>
    </lineage>
</organism>
<feature type="region of interest" description="Disordered" evidence="6">
    <location>
        <begin position="735"/>
        <end position="772"/>
    </location>
</feature>